<feature type="region of interest" description="Disordered" evidence="1">
    <location>
        <begin position="72"/>
        <end position="166"/>
    </location>
</feature>
<dbReference type="HOGENOM" id="CLU_1524254_0_0_11"/>
<keyword evidence="4" id="KW-1185">Reference proteome</keyword>
<dbReference type="Pfam" id="PF00668">
    <property type="entry name" value="Condensation"/>
    <property type="match status" value="1"/>
</dbReference>
<dbReference type="STRING" id="1003195.SCATT_26660"/>
<accession>G8WZR1</accession>
<protein>
    <submittedName>
        <fullName evidence="3">Putative non-ribosomal peptide synthetase</fullName>
    </submittedName>
</protein>
<dbReference type="EMBL" id="CP003219">
    <property type="protein sequence ID" value="AEW95037.1"/>
    <property type="molecule type" value="Genomic_DNA"/>
</dbReference>
<evidence type="ECO:0000313" key="4">
    <source>
        <dbReference type="Proteomes" id="UP000007842"/>
    </source>
</evidence>
<dbReference type="AlphaFoldDB" id="G8WZR1"/>
<dbReference type="GO" id="GO:0008610">
    <property type="term" value="P:lipid biosynthetic process"/>
    <property type="evidence" value="ECO:0007669"/>
    <property type="project" value="UniProtKB-ARBA"/>
</dbReference>
<dbReference type="InterPro" id="IPR001242">
    <property type="entry name" value="Condensation_dom"/>
</dbReference>
<proteinExistence type="predicted"/>
<reference evidence="4" key="1">
    <citation type="submission" date="2011-12" db="EMBL/GenBank/DDBJ databases">
        <title>Complete genome sequence of Streptomyces cattleya strain DSM 46488.</title>
        <authorList>
            <person name="Ou H.-Y."/>
            <person name="Li P."/>
            <person name="Zhao C."/>
            <person name="O'Hagan D."/>
            <person name="Deng Z."/>
        </authorList>
    </citation>
    <scope>NUCLEOTIDE SEQUENCE [LARGE SCALE GENOMIC DNA]</scope>
    <source>
        <strain evidence="4">ATCC 35852 / DSM 46488 / JCM 4925 / NBRC 14057 / NRRL 8057</strain>
    </source>
</reference>
<dbReference type="InterPro" id="IPR023213">
    <property type="entry name" value="CAT-like_dom_sf"/>
</dbReference>
<evidence type="ECO:0000259" key="2">
    <source>
        <dbReference type="Pfam" id="PF00668"/>
    </source>
</evidence>
<dbReference type="KEGG" id="scy:SCATT_26660"/>
<dbReference type="Proteomes" id="UP000007842">
    <property type="component" value="Chromosome"/>
</dbReference>
<feature type="compositionally biased region" description="Basic residues" evidence="1">
    <location>
        <begin position="77"/>
        <end position="91"/>
    </location>
</feature>
<evidence type="ECO:0000256" key="1">
    <source>
        <dbReference type="SAM" id="MobiDB-lite"/>
    </source>
</evidence>
<name>G8WZR1_STREN</name>
<dbReference type="Gene3D" id="3.30.559.10">
    <property type="entry name" value="Chloramphenicol acetyltransferase-like domain"/>
    <property type="match status" value="1"/>
</dbReference>
<dbReference type="GO" id="GO:0003824">
    <property type="term" value="F:catalytic activity"/>
    <property type="evidence" value="ECO:0007669"/>
    <property type="project" value="InterPro"/>
</dbReference>
<dbReference type="SUPFAM" id="SSF52777">
    <property type="entry name" value="CoA-dependent acyltransferases"/>
    <property type="match status" value="1"/>
</dbReference>
<feature type="compositionally biased region" description="Basic residues" evidence="1">
    <location>
        <begin position="132"/>
        <end position="159"/>
    </location>
</feature>
<gene>
    <name evidence="3" type="ordered locus">SCATT_26660</name>
</gene>
<organism evidence="3 4">
    <name type="scientific">Streptantibioticus cattleyicolor (strain ATCC 35852 / DSM 46488 / JCM 4925 / NBRC 14057 / NRRL 8057)</name>
    <name type="common">Streptomyces cattleya</name>
    <dbReference type="NCBI Taxonomy" id="1003195"/>
    <lineage>
        <taxon>Bacteria</taxon>
        <taxon>Bacillati</taxon>
        <taxon>Actinomycetota</taxon>
        <taxon>Actinomycetes</taxon>
        <taxon>Kitasatosporales</taxon>
        <taxon>Streptomycetaceae</taxon>
        <taxon>Streptantibioticus</taxon>
    </lineage>
</organism>
<feature type="domain" description="Condensation" evidence="2">
    <location>
        <begin position="2"/>
        <end position="71"/>
    </location>
</feature>
<sequence length="176" mass="19192">MFPMSFAQRRLWFAFQLEGPSPTYNCPLYIRFSGALDTGALVAAVGDVVERHEALRTRFAEIDGEPCQVVLSGGRGPARRRVRHPRRRAGPRRGPAGTRTVRLRPGGRGPAEGDAVSGGAGGVRAPAAAPPHRGRRRFPRPARPRPLRGVRRPRRRHRPGVGAAARAVRRLRAVAA</sequence>
<feature type="compositionally biased region" description="Gly residues" evidence="1">
    <location>
        <begin position="106"/>
        <end position="122"/>
    </location>
</feature>
<evidence type="ECO:0000313" key="3">
    <source>
        <dbReference type="EMBL" id="AEW95037.1"/>
    </source>
</evidence>